<dbReference type="PROSITE" id="PS01124">
    <property type="entry name" value="HTH_ARAC_FAMILY_2"/>
    <property type="match status" value="1"/>
</dbReference>
<evidence type="ECO:0000256" key="9">
    <source>
        <dbReference type="ARBA" id="ARBA00024867"/>
    </source>
</evidence>
<evidence type="ECO:0000256" key="6">
    <source>
        <dbReference type="ARBA" id="ARBA00023015"/>
    </source>
</evidence>
<dbReference type="SMART" id="SM00342">
    <property type="entry name" value="HTH_ARAC"/>
    <property type="match status" value="1"/>
</dbReference>
<dbReference type="InterPro" id="IPR001789">
    <property type="entry name" value="Sig_transdc_resp-reg_receiver"/>
</dbReference>
<dbReference type="PROSITE" id="PS50110">
    <property type="entry name" value="RESPONSE_REGULATORY"/>
    <property type="match status" value="1"/>
</dbReference>
<dbReference type="Gene3D" id="1.10.10.60">
    <property type="entry name" value="Homeodomain-like"/>
    <property type="match status" value="2"/>
</dbReference>
<dbReference type="InterPro" id="IPR011006">
    <property type="entry name" value="CheY-like_superfamily"/>
</dbReference>
<dbReference type="GO" id="GO:0003700">
    <property type="term" value="F:DNA-binding transcription factor activity"/>
    <property type="evidence" value="ECO:0007669"/>
    <property type="project" value="InterPro"/>
</dbReference>
<dbReference type="EMBL" id="NIHM01000006">
    <property type="protein sequence ID" value="PLT56157.1"/>
    <property type="molecule type" value="Genomic_DNA"/>
</dbReference>
<accession>A0A2N5NJG3</accession>
<evidence type="ECO:0000256" key="7">
    <source>
        <dbReference type="ARBA" id="ARBA00023125"/>
    </source>
</evidence>
<keyword evidence="5" id="KW-0902">Two-component regulatory system</keyword>
<dbReference type="InterPro" id="IPR018060">
    <property type="entry name" value="HTH_AraC"/>
</dbReference>
<dbReference type="GO" id="GO:0043565">
    <property type="term" value="F:sequence-specific DNA binding"/>
    <property type="evidence" value="ECO:0007669"/>
    <property type="project" value="InterPro"/>
</dbReference>
<evidence type="ECO:0000256" key="3">
    <source>
        <dbReference type="ARBA" id="ARBA00022490"/>
    </source>
</evidence>
<protein>
    <recommendedName>
        <fullName evidence="2">Stage 0 sporulation protein A homolog</fullName>
    </recommendedName>
</protein>
<keyword evidence="3" id="KW-0963">Cytoplasm</keyword>
<dbReference type="Pfam" id="PF12833">
    <property type="entry name" value="HTH_18"/>
    <property type="match status" value="1"/>
</dbReference>
<keyword evidence="6" id="KW-0805">Transcription regulation</keyword>
<dbReference type="AlphaFoldDB" id="A0A2N5NJG3"/>
<dbReference type="Pfam" id="PF00072">
    <property type="entry name" value="Response_reg"/>
    <property type="match status" value="1"/>
</dbReference>
<dbReference type="GO" id="GO:0005737">
    <property type="term" value="C:cytoplasm"/>
    <property type="evidence" value="ECO:0007669"/>
    <property type="project" value="UniProtKB-SubCell"/>
</dbReference>
<feature type="domain" description="HTH araC/xylS-type" evidence="11">
    <location>
        <begin position="407"/>
        <end position="505"/>
    </location>
</feature>
<dbReference type="InterPro" id="IPR009057">
    <property type="entry name" value="Homeodomain-like_sf"/>
</dbReference>
<gene>
    <name evidence="13" type="ORF">CDL18_05655</name>
</gene>
<comment type="caution">
    <text evidence="13">The sequence shown here is derived from an EMBL/GenBank/DDBJ whole genome shotgun (WGS) entry which is preliminary data.</text>
</comment>
<evidence type="ECO:0000259" key="11">
    <source>
        <dbReference type="PROSITE" id="PS01124"/>
    </source>
</evidence>
<dbReference type="PROSITE" id="PS00041">
    <property type="entry name" value="HTH_ARAC_FAMILY_1"/>
    <property type="match status" value="1"/>
</dbReference>
<dbReference type="CDD" id="cd17536">
    <property type="entry name" value="REC_YesN-like"/>
    <property type="match status" value="1"/>
</dbReference>
<dbReference type="PANTHER" id="PTHR42713">
    <property type="entry name" value="HISTIDINE KINASE-RELATED"/>
    <property type="match status" value="1"/>
</dbReference>
<dbReference type="InterPro" id="IPR020449">
    <property type="entry name" value="Tscrpt_reg_AraC-type_HTH"/>
</dbReference>
<feature type="domain" description="Response regulatory" evidence="12">
    <location>
        <begin position="3"/>
        <end position="120"/>
    </location>
</feature>
<dbReference type="GO" id="GO:0000160">
    <property type="term" value="P:phosphorelay signal transduction system"/>
    <property type="evidence" value="ECO:0007669"/>
    <property type="project" value="UniProtKB-KW"/>
</dbReference>
<evidence type="ECO:0000259" key="12">
    <source>
        <dbReference type="PROSITE" id="PS50110"/>
    </source>
</evidence>
<dbReference type="Gene3D" id="3.40.50.2300">
    <property type="match status" value="1"/>
</dbReference>
<evidence type="ECO:0000313" key="13">
    <source>
        <dbReference type="EMBL" id="PLT56157.1"/>
    </source>
</evidence>
<feature type="modified residue" description="4-aspartylphosphate" evidence="10">
    <location>
        <position position="55"/>
    </location>
</feature>
<evidence type="ECO:0000256" key="5">
    <source>
        <dbReference type="ARBA" id="ARBA00023012"/>
    </source>
</evidence>
<reference evidence="13 14" key="1">
    <citation type="journal article" date="2017" name="Genome Med.">
        <title>A novel Ruminococcus gnavus clade enriched in inflammatory bowel disease patients.</title>
        <authorList>
            <person name="Hall A.B."/>
            <person name="Yassour M."/>
            <person name="Sauk J."/>
            <person name="Garner A."/>
            <person name="Jiang X."/>
            <person name="Arthur T."/>
            <person name="Lagoudas G.K."/>
            <person name="Vatanen T."/>
            <person name="Fornelos N."/>
            <person name="Wilson R."/>
            <person name="Bertha M."/>
            <person name="Cohen M."/>
            <person name="Garber J."/>
            <person name="Khalili H."/>
            <person name="Gevers D."/>
            <person name="Ananthakrishnan A.N."/>
            <person name="Kugathasan S."/>
            <person name="Lander E.S."/>
            <person name="Blainey P."/>
            <person name="Vlamakis H."/>
            <person name="Xavier R.J."/>
            <person name="Huttenhower C."/>
        </authorList>
    </citation>
    <scope>NUCLEOTIDE SEQUENCE [LARGE SCALE GENOMIC DNA]</scope>
    <source>
        <strain evidence="13 14">RJX1118</strain>
    </source>
</reference>
<evidence type="ECO:0000313" key="14">
    <source>
        <dbReference type="Proteomes" id="UP000234849"/>
    </source>
</evidence>
<dbReference type="Proteomes" id="UP000234849">
    <property type="component" value="Unassembled WGS sequence"/>
</dbReference>
<dbReference type="InterPro" id="IPR018062">
    <property type="entry name" value="HTH_AraC-typ_CS"/>
</dbReference>
<dbReference type="SUPFAM" id="SSF52172">
    <property type="entry name" value="CheY-like"/>
    <property type="match status" value="1"/>
</dbReference>
<sequence>MYQVLIVDDEEIVCRGMAQFVKWEKCGFEVAGIAASVDEALRMFKKMSIDVVFTDIRMPEKSGIDLLKEVQELYPDVKTVVLSGYSDFDYAKDAIRYGAVEYLTKPVNLGEVEELLGRLSENLERHQKEAKIHTYHMEGLLLSIARGYAEADMEKYDLPQLEMWYGVSVFMIEKSQDEENVTQEKEKMKKQIVAVIPETIILDSSVYGVFAIVPAKAEEEFAYFVSILEQVCCTDGCWAMGISRKKSGINRLTEAFQESQQAMRYLMADTRKKVIFYQNIEKLFSEKSSQIQEILTEFLCKLNGGEDKTQIIRWLEQVLTAMESTEKMSVLEFQTVCIRFLIEMNGHLQETGLEKEVLHDRLNEVLQQLLCCENSQDVLRWMLSYLEWVTRSLEHADNHQISGGVVAEIQNFIRQHYQENISLNMLAEQFYMHPNYLSRLFKEKTGKNFVDYLVQIRMQKVKELLKNSDYKIIEICSMVGYDNPRSFSKAFKHYAGMTPKEYREHGK</sequence>
<dbReference type="SMART" id="SM00448">
    <property type="entry name" value="REC"/>
    <property type="match status" value="1"/>
</dbReference>
<dbReference type="PRINTS" id="PR00032">
    <property type="entry name" value="HTHARAC"/>
</dbReference>
<comment type="subcellular location">
    <subcellularLocation>
        <location evidence="1">Cytoplasm</location>
    </subcellularLocation>
</comment>
<name>A0A2N5NJG3_MEDGN</name>
<proteinExistence type="predicted"/>
<evidence type="ECO:0000256" key="8">
    <source>
        <dbReference type="ARBA" id="ARBA00023163"/>
    </source>
</evidence>
<organism evidence="13 14">
    <name type="scientific">Mediterraneibacter gnavus</name>
    <name type="common">Ruminococcus gnavus</name>
    <dbReference type="NCBI Taxonomy" id="33038"/>
    <lineage>
        <taxon>Bacteria</taxon>
        <taxon>Bacillati</taxon>
        <taxon>Bacillota</taxon>
        <taxon>Clostridia</taxon>
        <taxon>Lachnospirales</taxon>
        <taxon>Lachnospiraceae</taxon>
        <taxon>Mediterraneibacter</taxon>
    </lineage>
</organism>
<evidence type="ECO:0000256" key="4">
    <source>
        <dbReference type="ARBA" id="ARBA00022553"/>
    </source>
</evidence>
<dbReference type="PANTHER" id="PTHR42713:SF3">
    <property type="entry name" value="TRANSCRIPTIONAL REGULATORY PROTEIN HPTR"/>
    <property type="match status" value="1"/>
</dbReference>
<comment type="function">
    <text evidence="9">May play the central regulatory role in sporulation. It may be an element of the effector pathway responsible for the activation of sporulation genes in response to nutritional stress. Spo0A may act in concert with spo0H (a sigma factor) to control the expression of some genes that are critical to the sporulation process.</text>
</comment>
<dbReference type="InterPro" id="IPR051552">
    <property type="entry name" value="HptR"/>
</dbReference>
<evidence type="ECO:0000256" key="2">
    <source>
        <dbReference type="ARBA" id="ARBA00018672"/>
    </source>
</evidence>
<keyword evidence="4 10" id="KW-0597">Phosphoprotein</keyword>
<keyword evidence="7" id="KW-0238">DNA-binding</keyword>
<dbReference type="RefSeq" id="WP_101879386.1">
    <property type="nucleotide sequence ID" value="NZ_NIHM01000006.1"/>
</dbReference>
<evidence type="ECO:0000256" key="1">
    <source>
        <dbReference type="ARBA" id="ARBA00004496"/>
    </source>
</evidence>
<keyword evidence="8" id="KW-0804">Transcription</keyword>
<dbReference type="SUPFAM" id="SSF46689">
    <property type="entry name" value="Homeodomain-like"/>
    <property type="match status" value="2"/>
</dbReference>
<evidence type="ECO:0000256" key="10">
    <source>
        <dbReference type="PROSITE-ProRule" id="PRU00169"/>
    </source>
</evidence>